<reference evidence="1 2" key="1">
    <citation type="journal article" date="2018" name="PLoS Genet.">
        <title>Population sequencing reveals clonal diversity and ancestral inbreeding in the grapevine cultivar Chardonnay.</title>
        <authorList>
            <person name="Roach M.J."/>
            <person name="Johnson D.L."/>
            <person name="Bohlmann J."/>
            <person name="van Vuuren H.J."/>
            <person name="Jones S.J."/>
            <person name="Pretorius I.S."/>
            <person name="Schmidt S.A."/>
            <person name="Borneman A.R."/>
        </authorList>
    </citation>
    <scope>NUCLEOTIDE SEQUENCE [LARGE SCALE GENOMIC DNA]</scope>
    <source>
        <strain evidence="2">cv. Chardonnay</strain>
        <tissue evidence="1">Leaf</tissue>
    </source>
</reference>
<gene>
    <name evidence="1" type="ORF">CK203_033422</name>
</gene>
<dbReference type="Proteomes" id="UP000288805">
    <property type="component" value="Unassembled WGS sequence"/>
</dbReference>
<evidence type="ECO:0000313" key="1">
    <source>
        <dbReference type="EMBL" id="RVW85674.1"/>
    </source>
</evidence>
<sequence length="81" mass="9284">MLECKPTKNPIDLNHKFSAVTNGAPMDKERYQRHVRRLTYGEINLSFPTLDLILLTLYLLLNEKGEKVEEQLGVVLANTVE</sequence>
<organism evidence="1 2">
    <name type="scientific">Vitis vinifera</name>
    <name type="common">Grape</name>
    <dbReference type="NCBI Taxonomy" id="29760"/>
    <lineage>
        <taxon>Eukaryota</taxon>
        <taxon>Viridiplantae</taxon>
        <taxon>Streptophyta</taxon>
        <taxon>Embryophyta</taxon>
        <taxon>Tracheophyta</taxon>
        <taxon>Spermatophyta</taxon>
        <taxon>Magnoliopsida</taxon>
        <taxon>eudicotyledons</taxon>
        <taxon>Gunneridae</taxon>
        <taxon>Pentapetalae</taxon>
        <taxon>rosids</taxon>
        <taxon>Vitales</taxon>
        <taxon>Vitaceae</taxon>
        <taxon>Viteae</taxon>
        <taxon>Vitis</taxon>
    </lineage>
</organism>
<protein>
    <submittedName>
        <fullName evidence="1">Uncharacterized protein</fullName>
    </submittedName>
</protein>
<comment type="caution">
    <text evidence="1">The sequence shown here is derived from an EMBL/GenBank/DDBJ whole genome shotgun (WGS) entry which is preliminary data.</text>
</comment>
<dbReference type="AlphaFoldDB" id="A0A438HMM3"/>
<proteinExistence type="predicted"/>
<dbReference type="EMBL" id="QGNW01000201">
    <property type="protein sequence ID" value="RVW85674.1"/>
    <property type="molecule type" value="Genomic_DNA"/>
</dbReference>
<evidence type="ECO:0000313" key="2">
    <source>
        <dbReference type="Proteomes" id="UP000288805"/>
    </source>
</evidence>
<accession>A0A438HMM3</accession>
<name>A0A438HMM3_VITVI</name>